<reference evidence="5" key="1">
    <citation type="submission" date="2016-06" db="UniProtKB">
        <authorList>
            <consortium name="WormBaseParasite"/>
        </authorList>
    </citation>
    <scope>IDENTIFICATION</scope>
</reference>
<evidence type="ECO:0000256" key="2">
    <source>
        <dbReference type="SAM" id="MobiDB-lite"/>
    </source>
</evidence>
<proteinExistence type="predicted"/>
<feature type="region of interest" description="Disordered" evidence="2">
    <location>
        <begin position="1"/>
        <end position="24"/>
    </location>
</feature>
<feature type="region of interest" description="Disordered" evidence="2">
    <location>
        <begin position="298"/>
        <end position="371"/>
    </location>
</feature>
<gene>
    <name evidence="3" type="ORF">ECPE_LOCUS11402</name>
</gene>
<evidence type="ECO:0000313" key="3">
    <source>
        <dbReference type="EMBL" id="VDP88454.1"/>
    </source>
</evidence>
<keyword evidence="1" id="KW-0175">Coiled coil</keyword>
<name>A0A183AWR7_9TREM</name>
<sequence length="718" mass="79445">MIDHSDELYSSSNQSGPAGAHDDRIGVSTERMTAVPDPVHLRTSASGASTTGLVPRRRKRRVLRSLSHMTGGSGGSGSGGVGVVGGCSARIHRARGSRMHRTRRESSDTFEEQADELFDMLVMSRKACVSEVDKMRADLACIQRNLPHLYAPCGHTDNPNRWTENVAHNPPYNMLRTMDPSEARLDSRGGHLMTRSYMDSLTNVTRPSPGGPNEGSSFDDADETNEAFMASTVPENPNHYRSPIRNKSSGENVRRSRGRRLLPEAALVAEDELPVQSDIHRSELRHHSITCAALGRQSSSIPRDFLRTSSHPSRSNAHYPAHRWDPSYPITRASAPGLAGSPHLGARPPRGRSLDLSHQSRTLHQPHESGAQRATMFATQHGSWLPGADYVDEEDPSTETAALLNLTEELMGLRQGLKQARRANADRAYSNMCMIDCPGVVDEIGEECREWFVGIIKETGTTCKVWRALEMALRQIGLLEVELQRQRCLTHDAQLARDRQAERSRWERRLAATLSELKHCQLNIGQLRAQMDQIATTANHNSASQTQFVDRQKAELEETKATLDAQKEEITRLNRLLNQLLGADPSDASPGDLAQLQAGLIDLSRKMQSDAARPVHLLDPVRRTQSMHTGLAPGPAGPSRIPDFLTPNGTLAARTTSGNLYCNVPEHHYLEDCMDQLQTKLQESQLLETEQQVRIDLAVGLLLHSPYKFDHLSFAASL</sequence>
<protein>
    <submittedName>
        <fullName evidence="5">Protein kinase domain-containing protein</fullName>
    </submittedName>
</protein>
<feature type="region of interest" description="Disordered" evidence="2">
    <location>
        <begin position="201"/>
        <end position="258"/>
    </location>
</feature>
<dbReference type="EMBL" id="UZAN01050770">
    <property type="protein sequence ID" value="VDP88454.1"/>
    <property type="molecule type" value="Genomic_DNA"/>
</dbReference>
<organism evidence="5">
    <name type="scientific">Echinostoma caproni</name>
    <dbReference type="NCBI Taxonomy" id="27848"/>
    <lineage>
        <taxon>Eukaryota</taxon>
        <taxon>Metazoa</taxon>
        <taxon>Spiralia</taxon>
        <taxon>Lophotrochozoa</taxon>
        <taxon>Platyhelminthes</taxon>
        <taxon>Trematoda</taxon>
        <taxon>Digenea</taxon>
        <taxon>Plagiorchiida</taxon>
        <taxon>Echinostomata</taxon>
        <taxon>Echinostomatoidea</taxon>
        <taxon>Echinostomatidae</taxon>
        <taxon>Echinostoma</taxon>
    </lineage>
</organism>
<keyword evidence="4" id="KW-1185">Reference proteome</keyword>
<accession>A0A183AWR7</accession>
<reference evidence="3 4" key="2">
    <citation type="submission" date="2018-11" db="EMBL/GenBank/DDBJ databases">
        <authorList>
            <consortium name="Pathogen Informatics"/>
        </authorList>
    </citation>
    <scope>NUCLEOTIDE SEQUENCE [LARGE SCALE GENOMIC DNA]</scope>
    <source>
        <strain evidence="3 4">Egypt</strain>
    </source>
</reference>
<evidence type="ECO:0000313" key="5">
    <source>
        <dbReference type="WBParaSite" id="ECPE_0001143701-mRNA-1"/>
    </source>
</evidence>
<dbReference type="Proteomes" id="UP000272942">
    <property type="component" value="Unassembled WGS sequence"/>
</dbReference>
<evidence type="ECO:0000256" key="1">
    <source>
        <dbReference type="SAM" id="Coils"/>
    </source>
</evidence>
<dbReference type="AlphaFoldDB" id="A0A183AWR7"/>
<feature type="coiled-coil region" evidence="1">
    <location>
        <begin position="549"/>
        <end position="583"/>
    </location>
</feature>
<feature type="compositionally biased region" description="Polar residues" evidence="2">
    <location>
        <begin position="298"/>
        <end position="316"/>
    </location>
</feature>
<evidence type="ECO:0000313" key="4">
    <source>
        <dbReference type="Proteomes" id="UP000272942"/>
    </source>
</evidence>
<dbReference type="OrthoDB" id="6287533at2759"/>
<dbReference type="WBParaSite" id="ECPE_0001143701-mRNA-1">
    <property type="protein sequence ID" value="ECPE_0001143701-mRNA-1"/>
    <property type="gene ID" value="ECPE_0001143701"/>
</dbReference>